<dbReference type="Pfam" id="PF04773">
    <property type="entry name" value="FecR"/>
    <property type="match status" value="1"/>
</dbReference>
<evidence type="ECO:0000313" key="4">
    <source>
        <dbReference type="Proteomes" id="UP001156141"/>
    </source>
</evidence>
<comment type="caution">
    <text evidence="3">The sequence shown here is derived from an EMBL/GenBank/DDBJ whole genome shotgun (WGS) entry which is preliminary data.</text>
</comment>
<dbReference type="InterPro" id="IPR032508">
    <property type="entry name" value="FecR_C"/>
</dbReference>
<accession>A0ABS9RMV6</accession>
<feature type="domain" description="FecR protein" evidence="1">
    <location>
        <begin position="177"/>
        <end position="272"/>
    </location>
</feature>
<dbReference type="Proteomes" id="UP001156141">
    <property type="component" value="Unassembled WGS sequence"/>
</dbReference>
<dbReference type="InterPro" id="IPR012373">
    <property type="entry name" value="Ferrdict_sens_TM"/>
</dbReference>
<dbReference type="InterPro" id="IPR006860">
    <property type="entry name" value="FecR"/>
</dbReference>
<name>A0ABS9RMV6_9FLAO</name>
<dbReference type="Pfam" id="PF16344">
    <property type="entry name" value="FecR_C"/>
    <property type="match status" value="1"/>
</dbReference>
<dbReference type="RefSeq" id="WP_240574495.1">
    <property type="nucleotide sequence ID" value="NZ_CP136709.1"/>
</dbReference>
<proteinExistence type="predicted"/>
<evidence type="ECO:0000259" key="1">
    <source>
        <dbReference type="Pfam" id="PF04773"/>
    </source>
</evidence>
<keyword evidence="4" id="KW-1185">Reference proteome</keyword>
<protein>
    <submittedName>
        <fullName evidence="3">FecR family protein</fullName>
    </submittedName>
</protein>
<dbReference type="Gene3D" id="2.60.120.1440">
    <property type="match status" value="1"/>
</dbReference>
<evidence type="ECO:0000259" key="2">
    <source>
        <dbReference type="Pfam" id="PF16344"/>
    </source>
</evidence>
<gene>
    <name evidence="3" type="ORF">MKW35_12550</name>
</gene>
<reference evidence="3" key="1">
    <citation type="submission" date="2022-02" db="EMBL/GenBank/DDBJ databases">
        <title>Aestuariibaculum sp., a marine bacterium isolated from sediment in Guangxi.</title>
        <authorList>
            <person name="Ying J."/>
        </authorList>
    </citation>
    <scope>NUCLEOTIDE SEQUENCE</scope>
    <source>
        <strain evidence="3">L182</strain>
    </source>
</reference>
<evidence type="ECO:0000313" key="3">
    <source>
        <dbReference type="EMBL" id="MCH4553452.1"/>
    </source>
</evidence>
<dbReference type="PANTHER" id="PTHR30273:SF2">
    <property type="entry name" value="PROTEIN FECR"/>
    <property type="match status" value="1"/>
</dbReference>
<organism evidence="3 4">
    <name type="scientific">Aestuariibaculum lutulentum</name>
    <dbReference type="NCBI Taxonomy" id="2920935"/>
    <lineage>
        <taxon>Bacteria</taxon>
        <taxon>Pseudomonadati</taxon>
        <taxon>Bacteroidota</taxon>
        <taxon>Flavobacteriia</taxon>
        <taxon>Flavobacteriales</taxon>
        <taxon>Flavobacteriaceae</taxon>
    </lineage>
</organism>
<dbReference type="EMBL" id="JAKVQD010000005">
    <property type="protein sequence ID" value="MCH4553452.1"/>
    <property type="molecule type" value="Genomic_DNA"/>
</dbReference>
<feature type="domain" description="Protein FecR C-terminal" evidence="2">
    <location>
        <begin position="316"/>
        <end position="384"/>
    </location>
</feature>
<sequence length="385" mass="43548">MIEIFNISRLIIKKKLGLLSDSDENQLGQFYKENTHVDEIKIEDLIDRLEDYSQIDKEKAWGAIESKSNKSIPVYKLPIRAIYKFAAAAAIIGICALVYFKVNNTYNEIIEVPQVVTTPILPGTDKATLTLEDGSVIELDKKNPFQTNNAQSNGEKIVYQKQNGKSAKILYNYLTIPRGGQFYIVLSDGTEVWLNSESQLKYPVAFKQGTTREVELVYGEAYFDVSPSTEHGGAKFKVLNKSQEIEVIGTEFNVKAYSDEEAVFTTLVEGKVLVDNGISSKNLLPNQQSILDKKQKSFKVEKVDVNQIISWKQGIFSFRNESLKDMMKVVSRWYDVNVVFENKELEEIKFKGILDKDQSLEEILSIINSTSINGYSIEGKTVTLK</sequence>
<dbReference type="PIRSF" id="PIRSF018266">
    <property type="entry name" value="FecR"/>
    <property type="match status" value="1"/>
</dbReference>
<dbReference type="PANTHER" id="PTHR30273">
    <property type="entry name" value="PERIPLASMIC SIGNAL SENSOR AND SIGMA FACTOR ACTIVATOR FECR-RELATED"/>
    <property type="match status" value="1"/>
</dbReference>
<dbReference type="Gene3D" id="3.55.50.30">
    <property type="match status" value="1"/>
</dbReference>